<reference evidence="3 4" key="1">
    <citation type="journal article" date="2014" name="Int. J. Syst. Evol. Microbiol.">
        <title>Ramlibacter solisilvae sp. nov., isolated from forest soil, and emended description of the genus Ramlibacter.</title>
        <authorList>
            <person name="Lee H.J."/>
            <person name="Lee S.H."/>
            <person name="Lee S.S."/>
            <person name="Lee J.S."/>
            <person name="Kim Y."/>
            <person name="Kim S.C."/>
            <person name="Jeon C.O."/>
        </authorList>
    </citation>
    <scope>NUCLEOTIDE SEQUENCE [LARGE SCALE GENOMIC DNA]</scope>
    <source>
        <strain evidence="3 4">5-10</strain>
    </source>
</reference>
<dbReference type="SMART" id="SM00421">
    <property type="entry name" value="HTH_LUXR"/>
    <property type="match status" value="1"/>
</dbReference>
<dbReference type="PRINTS" id="PR00038">
    <property type="entry name" value="HTHLUXR"/>
</dbReference>
<dbReference type="InterPro" id="IPR036388">
    <property type="entry name" value="WH-like_DNA-bd_sf"/>
</dbReference>
<dbReference type="PROSITE" id="PS50043">
    <property type="entry name" value="HTH_LUXR_2"/>
    <property type="match status" value="1"/>
</dbReference>
<dbReference type="CDD" id="cd06170">
    <property type="entry name" value="LuxR_C_like"/>
    <property type="match status" value="1"/>
</dbReference>
<proteinExistence type="predicted"/>
<dbReference type="GO" id="GO:0006355">
    <property type="term" value="P:regulation of DNA-templated transcription"/>
    <property type="evidence" value="ECO:0007669"/>
    <property type="project" value="InterPro"/>
</dbReference>
<evidence type="ECO:0000313" key="4">
    <source>
        <dbReference type="Proteomes" id="UP000070433"/>
    </source>
</evidence>
<dbReference type="GO" id="GO:0016020">
    <property type="term" value="C:membrane"/>
    <property type="evidence" value="ECO:0007669"/>
    <property type="project" value="TreeGrafter"/>
</dbReference>
<dbReference type="InterPro" id="IPR000073">
    <property type="entry name" value="AB_hydrolase_1"/>
</dbReference>
<dbReference type="Proteomes" id="UP000070433">
    <property type="component" value="Chromosome"/>
</dbReference>
<dbReference type="Pfam" id="PF00561">
    <property type="entry name" value="Abhydrolase_1"/>
    <property type="match status" value="1"/>
</dbReference>
<organism evidence="3 4">
    <name type="scientific">Ramlibacter tataouinensis</name>
    <dbReference type="NCBI Taxonomy" id="94132"/>
    <lineage>
        <taxon>Bacteria</taxon>
        <taxon>Pseudomonadati</taxon>
        <taxon>Pseudomonadota</taxon>
        <taxon>Betaproteobacteria</taxon>
        <taxon>Burkholderiales</taxon>
        <taxon>Comamonadaceae</taxon>
        <taxon>Ramlibacter</taxon>
    </lineage>
</organism>
<dbReference type="OrthoDB" id="9796770at2"/>
<dbReference type="Gene3D" id="3.40.50.1820">
    <property type="entry name" value="alpha/beta hydrolase"/>
    <property type="match status" value="1"/>
</dbReference>
<dbReference type="RefSeq" id="WP_061496789.1">
    <property type="nucleotide sequence ID" value="NZ_CP010951.1"/>
</dbReference>
<dbReference type="SUPFAM" id="SSF46894">
    <property type="entry name" value="C-terminal effector domain of the bipartite response regulators"/>
    <property type="match status" value="1"/>
</dbReference>
<dbReference type="SUPFAM" id="SSF53474">
    <property type="entry name" value="alpha/beta-Hydrolases"/>
    <property type="match status" value="1"/>
</dbReference>
<dbReference type="InterPro" id="IPR029058">
    <property type="entry name" value="AB_hydrolase_fold"/>
</dbReference>
<dbReference type="AlphaFoldDB" id="A0A127JQX8"/>
<accession>A0A127JQX8</accession>
<dbReference type="InterPro" id="IPR016032">
    <property type="entry name" value="Sig_transdc_resp-reg_C-effctor"/>
</dbReference>
<dbReference type="GO" id="GO:0003677">
    <property type="term" value="F:DNA binding"/>
    <property type="evidence" value="ECO:0007669"/>
    <property type="project" value="InterPro"/>
</dbReference>
<evidence type="ECO:0000259" key="2">
    <source>
        <dbReference type="PROSITE" id="PS50043"/>
    </source>
</evidence>
<dbReference type="PANTHER" id="PTHR43798">
    <property type="entry name" value="MONOACYLGLYCEROL LIPASE"/>
    <property type="match status" value="1"/>
</dbReference>
<dbReference type="InterPro" id="IPR050266">
    <property type="entry name" value="AB_hydrolase_sf"/>
</dbReference>
<gene>
    <name evidence="3" type="ORF">UC35_05020</name>
</gene>
<evidence type="ECO:0000256" key="1">
    <source>
        <dbReference type="ARBA" id="ARBA00022801"/>
    </source>
</evidence>
<dbReference type="PATRIC" id="fig|94132.3.peg.1010"/>
<dbReference type="Pfam" id="PF00196">
    <property type="entry name" value="GerE"/>
    <property type="match status" value="1"/>
</dbReference>
<feature type="domain" description="HTH luxR-type" evidence="2">
    <location>
        <begin position="292"/>
        <end position="357"/>
    </location>
</feature>
<dbReference type="InterPro" id="IPR000792">
    <property type="entry name" value="Tscrpt_reg_LuxR_C"/>
</dbReference>
<dbReference type="EMBL" id="CP010951">
    <property type="protein sequence ID" value="AMO22376.1"/>
    <property type="molecule type" value="Genomic_DNA"/>
</dbReference>
<name>A0A127JQX8_9BURK</name>
<dbReference type="GO" id="GO:0016787">
    <property type="term" value="F:hydrolase activity"/>
    <property type="evidence" value="ECO:0007669"/>
    <property type="project" value="UniProtKB-KW"/>
</dbReference>
<evidence type="ECO:0000313" key="3">
    <source>
        <dbReference type="EMBL" id="AMO22376.1"/>
    </source>
</evidence>
<dbReference type="PANTHER" id="PTHR43798:SF31">
    <property type="entry name" value="AB HYDROLASE SUPERFAMILY PROTEIN YCLE"/>
    <property type="match status" value="1"/>
</dbReference>
<keyword evidence="1" id="KW-0378">Hydrolase</keyword>
<protein>
    <recommendedName>
        <fullName evidence="2">HTH luxR-type domain-containing protein</fullName>
    </recommendedName>
</protein>
<sequence>MTTDQQIGHPDIRFCRSRDGTRLAFTVCGTGRPIVMVPLHFGEDLDAPSLFNARHWVEGLSGQARVVRYDVRGCGYSDSNFEPSTLESWADDLDAIVRVFAPEPVTLLAISHGALPAARYANLHPQQVSHLIVVGGSARGRSRRGPNPALEQETRAQREAMASGWGFDQNFSAAFRRVFYSRTFPGATDAQLAEIDATMHRRWSADCLLAYSTAVWQADVSADASKLSCPSLVLHSRDDQVVPLDEGRRLAALIPGARFVTLSSAYHMLPGYDGEWPRVLAETKSFLGLADQFNDLSALTPRQIEVLRLVSKGHTDKEIARNLQLSPRTVEMHVGRALAALQCHTRAEAVRFAAERGLFSMPD</sequence>
<dbReference type="Gene3D" id="1.10.10.10">
    <property type="entry name" value="Winged helix-like DNA-binding domain superfamily/Winged helix DNA-binding domain"/>
    <property type="match status" value="1"/>
</dbReference>
<keyword evidence="4" id="KW-1185">Reference proteome</keyword>
<dbReference type="PRINTS" id="PR00111">
    <property type="entry name" value="ABHYDROLASE"/>
</dbReference>